<dbReference type="InterPro" id="IPR001509">
    <property type="entry name" value="Epimerase_deHydtase"/>
</dbReference>
<dbReference type="OrthoDB" id="9811743at2"/>
<feature type="domain" description="NAD-dependent epimerase/dehydratase" evidence="2">
    <location>
        <begin position="13"/>
        <end position="252"/>
    </location>
</feature>
<sequence>MADYLNYYSGKRVLVTGGAGAVGSQLTKRLLELGAFVIVIDNLSSGYTWNLPQDTKNLLFVEGDITNDIDLKRVFGEEPEIIFHLAAFFANQNSVDYPEKDLWTNGFGTLKLLEYTKLYGKIERFVYASSGCSIYPSDAPMPYKESLPPSMDMSTPYQITKMLGELYGNFFYKMYDVHIAKARFFNSYGPGEVPGQYRNVIPNFIYWAMNKQPLPITGTGEETRDFTYVGDIVDGLLRMGYFKEAIGEAFNLAAGREIKIQYLAETINRLTGNDAGIIYTQRRKWDTKPRLLASNEKAKRILGFKPDPDFEKGLIKAIEWFKDNWENIKVAAKFGPGISSAVRGVK</sequence>
<dbReference type="PATRIC" id="fig|1453497.3.peg.104"/>
<name>A0A176K0M6_9BACT</name>
<dbReference type="RefSeq" id="WP_068347634.1">
    <property type="nucleotide sequence ID" value="NZ_JFHK01000014.1"/>
</dbReference>
<organism evidence="3 4">
    <name type="scientific">Kosmotoga arenicorallina S304</name>
    <dbReference type="NCBI Taxonomy" id="1453497"/>
    <lineage>
        <taxon>Bacteria</taxon>
        <taxon>Thermotogati</taxon>
        <taxon>Thermotogota</taxon>
        <taxon>Thermotogae</taxon>
        <taxon>Kosmotogales</taxon>
        <taxon>Kosmotogaceae</taxon>
        <taxon>Kosmotoga</taxon>
    </lineage>
</organism>
<keyword evidence="4" id="KW-1185">Reference proteome</keyword>
<dbReference type="PANTHER" id="PTHR43000">
    <property type="entry name" value="DTDP-D-GLUCOSE 4,6-DEHYDRATASE-RELATED"/>
    <property type="match status" value="1"/>
</dbReference>
<dbReference type="SUPFAM" id="SSF51735">
    <property type="entry name" value="NAD(P)-binding Rossmann-fold domains"/>
    <property type="match status" value="1"/>
</dbReference>
<evidence type="ECO:0000313" key="3">
    <source>
        <dbReference type="EMBL" id="OAA30179.1"/>
    </source>
</evidence>
<dbReference type="Gene3D" id="3.40.50.720">
    <property type="entry name" value="NAD(P)-binding Rossmann-like Domain"/>
    <property type="match status" value="1"/>
</dbReference>
<dbReference type="Proteomes" id="UP000077339">
    <property type="component" value="Unassembled WGS sequence"/>
</dbReference>
<gene>
    <name evidence="3" type="ORF">AT15_00455</name>
</gene>
<evidence type="ECO:0000259" key="2">
    <source>
        <dbReference type="Pfam" id="PF01370"/>
    </source>
</evidence>
<comment type="caution">
    <text evidence="3">The sequence shown here is derived from an EMBL/GenBank/DDBJ whole genome shotgun (WGS) entry which is preliminary data.</text>
</comment>
<dbReference type="EMBL" id="JFHK01000014">
    <property type="protein sequence ID" value="OAA30179.1"/>
    <property type="molecule type" value="Genomic_DNA"/>
</dbReference>
<reference evidence="3 4" key="1">
    <citation type="submission" date="2014-02" db="EMBL/GenBank/DDBJ databases">
        <title>Kosmotoga genome sequencing.</title>
        <authorList>
            <person name="Pollo S.M."/>
            <person name="Charchuk R."/>
            <person name="Nesbo C.L."/>
        </authorList>
    </citation>
    <scope>NUCLEOTIDE SEQUENCE [LARGE SCALE GENOMIC DNA]</scope>
    <source>
        <strain evidence="3 4">S304</strain>
    </source>
</reference>
<proteinExistence type="inferred from homology"/>
<evidence type="ECO:0000313" key="4">
    <source>
        <dbReference type="Proteomes" id="UP000077339"/>
    </source>
</evidence>
<accession>A0A176K0M6</accession>
<protein>
    <submittedName>
        <fullName evidence="3">Nucleotide sugar epimerase</fullName>
    </submittedName>
</protein>
<dbReference type="InterPro" id="IPR036291">
    <property type="entry name" value="NAD(P)-bd_dom_sf"/>
</dbReference>
<dbReference type="AlphaFoldDB" id="A0A176K0M6"/>
<dbReference type="STRING" id="1453497.AT15_00455"/>
<evidence type="ECO:0000256" key="1">
    <source>
        <dbReference type="ARBA" id="ARBA00007637"/>
    </source>
</evidence>
<comment type="similarity">
    <text evidence="1">Belongs to the NAD(P)-dependent epimerase/dehydratase family.</text>
</comment>
<dbReference type="Pfam" id="PF01370">
    <property type="entry name" value="Epimerase"/>
    <property type="match status" value="1"/>
</dbReference>